<evidence type="ECO:0000313" key="4">
    <source>
        <dbReference type="Proteomes" id="UP000199476"/>
    </source>
</evidence>
<keyword evidence="1" id="KW-1133">Transmembrane helix</keyword>
<protein>
    <submittedName>
        <fullName evidence="3">Uroporphyrinogen decarboxylase</fullName>
    </submittedName>
</protein>
<dbReference type="Proteomes" id="UP000199476">
    <property type="component" value="Unassembled WGS sequence"/>
</dbReference>
<keyword evidence="4" id="KW-1185">Reference proteome</keyword>
<keyword evidence="1" id="KW-0812">Transmembrane</keyword>
<reference evidence="3 4" key="1">
    <citation type="submission" date="2016-10" db="EMBL/GenBank/DDBJ databases">
        <authorList>
            <person name="de Groot N.N."/>
        </authorList>
    </citation>
    <scope>NUCLEOTIDE SEQUENCE [LARGE SCALE GENOMIC DNA]</scope>
    <source>
        <strain evidence="3 4">SLAS-1</strain>
    </source>
</reference>
<sequence>MQPRTRVEMALEKKEPDRCPLFCSYTPEFADRLRQDMDLKEKEVEEDDHLLERRVGQDMLLTSVGWATSYYQEEGDYVDEWGVGWQSVEYETRFGQGRYTEMTDHPLAADEMVDDYQPPDPDRDHLYQGARRKLNKFRDKYYICGGVVTTIFETAWALRGLDRLLMDFLEKPELAEKILDIPYEYHRQVAKRLTRMGVDMIWLGDDMGAQDKMLISPQLWRKFFRGKMANIISEVKEINPDVKVAYHSDGYIKPIIPDLIDIGLDVLNPVQPKCMDPARLKEEFGDRLCFWGAVDEQETLPFGSREDVISEVKKRLKTVGRGGGFIIGPTHHLQLDTPLENFWAMVDTVKKTGYSNWGNGN</sequence>
<dbReference type="GO" id="GO:0004853">
    <property type="term" value="F:uroporphyrinogen decarboxylase activity"/>
    <property type="evidence" value="ECO:0007669"/>
    <property type="project" value="InterPro"/>
</dbReference>
<dbReference type="PANTHER" id="PTHR47099">
    <property type="entry name" value="METHYLCOBAMIDE:COM METHYLTRANSFERASE MTBA"/>
    <property type="match status" value="1"/>
</dbReference>
<dbReference type="EMBL" id="FNGO01000001">
    <property type="protein sequence ID" value="SDL04308.1"/>
    <property type="molecule type" value="Genomic_DNA"/>
</dbReference>
<evidence type="ECO:0000259" key="2">
    <source>
        <dbReference type="Pfam" id="PF01208"/>
    </source>
</evidence>
<dbReference type="GO" id="GO:0006779">
    <property type="term" value="P:porphyrin-containing compound biosynthetic process"/>
    <property type="evidence" value="ECO:0007669"/>
    <property type="project" value="InterPro"/>
</dbReference>
<dbReference type="Gene3D" id="3.20.20.210">
    <property type="match status" value="1"/>
</dbReference>
<organism evidence="3 4">
    <name type="scientific">Halarsenatibacter silvermanii</name>
    <dbReference type="NCBI Taxonomy" id="321763"/>
    <lineage>
        <taxon>Bacteria</taxon>
        <taxon>Bacillati</taxon>
        <taxon>Bacillota</taxon>
        <taxon>Clostridia</taxon>
        <taxon>Halanaerobiales</taxon>
        <taxon>Halarsenatibacteraceae</taxon>
        <taxon>Halarsenatibacter</taxon>
    </lineage>
</organism>
<gene>
    <name evidence="3" type="ORF">SAMN04488692_10110</name>
</gene>
<proteinExistence type="predicted"/>
<dbReference type="OrthoDB" id="9815759at2"/>
<evidence type="ECO:0000313" key="3">
    <source>
        <dbReference type="EMBL" id="SDL04308.1"/>
    </source>
</evidence>
<dbReference type="Pfam" id="PF01208">
    <property type="entry name" value="URO-D"/>
    <property type="match status" value="1"/>
</dbReference>
<evidence type="ECO:0000256" key="1">
    <source>
        <dbReference type="SAM" id="Phobius"/>
    </source>
</evidence>
<accession>A0A1G9GUH9</accession>
<keyword evidence="1" id="KW-0472">Membrane</keyword>
<feature type="domain" description="Uroporphyrinogen decarboxylase (URO-D)" evidence="2">
    <location>
        <begin position="93"/>
        <end position="351"/>
    </location>
</feature>
<dbReference type="AlphaFoldDB" id="A0A1G9GUH9"/>
<feature type="transmembrane region" description="Helical" evidence="1">
    <location>
        <begin position="141"/>
        <end position="158"/>
    </location>
</feature>
<dbReference type="InterPro" id="IPR000257">
    <property type="entry name" value="Uroporphyrinogen_deCOase"/>
</dbReference>
<dbReference type="SUPFAM" id="SSF51726">
    <property type="entry name" value="UROD/MetE-like"/>
    <property type="match status" value="1"/>
</dbReference>
<dbReference type="InterPro" id="IPR038071">
    <property type="entry name" value="UROD/MetE-like_sf"/>
</dbReference>
<dbReference type="STRING" id="321763.SAMN04488692_10110"/>
<dbReference type="PANTHER" id="PTHR47099:SF1">
    <property type="entry name" value="METHYLCOBAMIDE:COM METHYLTRANSFERASE MTBA"/>
    <property type="match status" value="1"/>
</dbReference>
<dbReference type="InterPro" id="IPR052024">
    <property type="entry name" value="Methanogen_methyltrans"/>
</dbReference>
<name>A0A1G9GUH9_9FIRM</name>
<dbReference type="RefSeq" id="WP_089757437.1">
    <property type="nucleotide sequence ID" value="NZ_FNGO01000001.1"/>
</dbReference>